<dbReference type="OrthoDB" id="10358962at2759"/>
<proteinExistence type="predicted"/>
<dbReference type="Proteomes" id="UP000663891">
    <property type="component" value="Unassembled WGS sequence"/>
</dbReference>
<sequence length="90" mass="10658">MMRQGEWFSINNIIDSHSEYELNNYAAIALKIRDLRLDLNKTEALSNTILILLGDHGLHDHKWREFDYRNPFLQILLEIFLLDSMILSNI</sequence>
<comment type="caution">
    <text evidence="2">The sequence shown here is derived from an EMBL/GenBank/DDBJ whole genome shotgun (WGS) entry which is preliminary data.</text>
</comment>
<accession>A0A819YBI5</accession>
<evidence type="ECO:0000313" key="2">
    <source>
        <dbReference type="EMBL" id="CAF4152479.1"/>
    </source>
</evidence>
<evidence type="ECO:0000313" key="3">
    <source>
        <dbReference type="Proteomes" id="UP000663881"/>
    </source>
</evidence>
<name>A0A819YBI5_9BILA</name>
<gene>
    <name evidence="2" type="ORF">OKA104_LOCUS38329</name>
    <name evidence="1" type="ORF">VCS650_LOCUS30615</name>
</gene>
<dbReference type="AlphaFoldDB" id="A0A819YBI5"/>
<dbReference type="Proteomes" id="UP000663881">
    <property type="component" value="Unassembled WGS sequence"/>
</dbReference>
<protein>
    <submittedName>
        <fullName evidence="2">Uncharacterized protein</fullName>
    </submittedName>
</protein>
<organism evidence="2 3">
    <name type="scientific">Adineta steineri</name>
    <dbReference type="NCBI Taxonomy" id="433720"/>
    <lineage>
        <taxon>Eukaryota</taxon>
        <taxon>Metazoa</taxon>
        <taxon>Spiralia</taxon>
        <taxon>Gnathifera</taxon>
        <taxon>Rotifera</taxon>
        <taxon>Eurotatoria</taxon>
        <taxon>Bdelloidea</taxon>
        <taxon>Adinetida</taxon>
        <taxon>Adinetidae</taxon>
        <taxon>Adineta</taxon>
    </lineage>
</organism>
<dbReference type="EMBL" id="CAJNON010000502">
    <property type="protein sequence ID" value="CAF1293006.1"/>
    <property type="molecule type" value="Genomic_DNA"/>
</dbReference>
<dbReference type="EMBL" id="CAJOAY010006861">
    <property type="protein sequence ID" value="CAF4152479.1"/>
    <property type="molecule type" value="Genomic_DNA"/>
</dbReference>
<reference evidence="2" key="1">
    <citation type="submission" date="2021-02" db="EMBL/GenBank/DDBJ databases">
        <authorList>
            <person name="Nowell W R."/>
        </authorList>
    </citation>
    <scope>NUCLEOTIDE SEQUENCE</scope>
</reference>
<evidence type="ECO:0000313" key="1">
    <source>
        <dbReference type="EMBL" id="CAF1293006.1"/>
    </source>
</evidence>